<evidence type="ECO:0000313" key="2">
    <source>
        <dbReference type="EMBL" id="EGO25681.1"/>
    </source>
</evidence>
<dbReference type="Proteomes" id="UP000008064">
    <property type="component" value="Unassembled WGS sequence"/>
</dbReference>
<dbReference type="HOGENOM" id="CLU_1586671_0_0_1"/>
<dbReference type="GeneID" id="18813355"/>
<keyword evidence="1" id="KW-0732">Signal</keyword>
<dbReference type="KEGG" id="sla:SERLADRAFT_415162"/>
<dbReference type="OrthoDB" id="2757214at2759"/>
<gene>
    <name evidence="2" type="ORF">SERLADRAFT_415162</name>
</gene>
<feature type="chain" id="PRO_5003381627" evidence="1">
    <location>
        <begin position="30"/>
        <end position="185"/>
    </location>
</feature>
<dbReference type="EMBL" id="GL945433">
    <property type="protein sequence ID" value="EGO25681.1"/>
    <property type="molecule type" value="Genomic_DNA"/>
</dbReference>
<name>F8NTK9_SERL9</name>
<sequence>MTRTRRLGRLAATTLFFFSLLPIPKTVHAGNTTCVGTMLDWYTSAVGESPCMTYQRLRQICDPTYQVPSFRSNTPGDNCDTQLNSCCCNSISWALSMLCMNCQQDVIGGSSNGIDAGVGAYQMYLTDGTMCSSTNQSLPTEIQAAVCNAGIKLDDFLYNLFWGDGACVYTFQTAQEDQVANNNNT</sequence>
<protein>
    <submittedName>
        <fullName evidence="2">Uncharacterized protein</fullName>
    </submittedName>
</protein>
<feature type="non-terminal residue" evidence="2">
    <location>
        <position position="185"/>
    </location>
</feature>
<accession>F8NTK9</accession>
<dbReference type="AlphaFoldDB" id="F8NTK9"/>
<feature type="signal peptide" evidence="1">
    <location>
        <begin position="1"/>
        <end position="29"/>
    </location>
</feature>
<organism>
    <name type="scientific">Serpula lacrymans var. lacrymans (strain S7.9)</name>
    <name type="common">Dry rot fungus</name>
    <dbReference type="NCBI Taxonomy" id="578457"/>
    <lineage>
        <taxon>Eukaryota</taxon>
        <taxon>Fungi</taxon>
        <taxon>Dikarya</taxon>
        <taxon>Basidiomycota</taxon>
        <taxon>Agaricomycotina</taxon>
        <taxon>Agaricomycetes</taxon>
        <taxon>Agaricomycetidae</taxon>
        <taxon>Boletales</taxon>
        <taxon>Coniophorineae</taxon>
        <taxon>Serpulaceae</taxon>
        <taxon>Serpula</taxon>
    </lineage>
</organism>
<dbReference type="RefSeq" id="XP_007317803.1">
    <property type="nucleotide sequence ID" value="XM_007317741.1"/>
</dbReference>
<reference evidence="2" key="1">
    <citation type="submission" date="2011-04" db="EMBL/GenBank/DDBJ databases">
        <title>Evolution of plant cell wall degrading machinery underlies the functional diversity of forest fungi.</title>
        <authorList>
            <consortium name="US DOE Joint Genome Institute (JGI-PGF)"/>
            <person name="Eastwood D.C."/>
            <person name="Floudas D."/>
            <person name="Binder M."/>
            <person name="Majcherczyk A."/>
            <person name="Schneider P."/>
            <person name="Aerts A."/>
            <person name="Asiegbu F.O."/>
            <person name="Baker S.E."/>
            <person name="Barry K."/>
            <person name="Bendiksby M."/>
            <person name="Blumentritt M."/>
            <person name="Coutinho P.M."/>
            <person name="Cullen D."/>
            <person name="Cullen D."/>
            <person name="Gathman A."/>
            <person name="Goodell B."/>
            <person name="Henrissat B."/>
            <person name="Ihrmark K."/>
            <person name="Kauserud H."/>
            <person name="Kohler A."/>
            <person name="LaButti K."/>
            <person name="Lapidus A."/>
            <person name="Lavin J.L."/>
            <person name="Lee Y.-H."/>
            <person name="Lindquist E."/>
            <person name="Lilly W."/>
            <person name="Lucas S."/>
            <person name="Morin E."/>
            <person name="Murat C."/>
            <person name="Oguiza J.A."/>
            <person name="Park J."/>
            <person name="Pisabarro A.G."/>
            <person name="Riley R."/>
            <person name="Rosling A."/>
            <person name="Salamov A."/>
            <person name="Schmidt O."/>
            <person name="Schmutz J."/>
            <person name="Skrede I."/>
            <person name="Stenlid J."/>
            <person name="Wiebenga A."/>
            <person name="Xie X."/>
            <person name="Kues U."/>
            <person name="Hibbett D.S."/>
            <person name="Hoffmeister D."/>
            <person name="Hogberg N."/>
            <person name="Martin F."/>
            <person name="Grigoriev I.V."/>
            <person name="Watkinson S.C."/>
        </authorList>
    </citation>
    <scope>NUCLEOTIDE SEQUENCE</scope>
    <source>
        <strain evidence="2">S7.9</strain>
    </source>
</reference>
<evidence type="ECO:0000256" key="1">
    <source>
        <dbReference type="SAM" id="SignalP"/>
    </source>
</evidence>
<proteinExistence type="predicted"/>